<keyword evidence="2" id="KW-1185">Reference proteome</keyword>
<reference evidence="1 2" key="1">
    <citation type="submission" date="2016-10" db="EMBL/GenBank/DDBJ databases">
        <authorList>
            <person name="de Groot N.N."/>
        </authorList>
    </citation>
    <scope>NUCLEOTIDE SEQUENCE [LARGE SCALE GENOMIC DNA]</scope>
    <source>
        <strain evidence="1 2">CGMCC 1.7056</strain>
    </source>
</reference>
<organism evidence="1 2">
    <name type="scientific">Nocardioides terrae</name>
    <dbReference type="NCBI Taxonomy" id="574651"/>
    <lineage>
        <taxon>Bacteria</taxon>
        <taxon>Bacillati</taxon>
        <taxon>Actinomycetota</taxon>
        <taxon>Actinomycetes</taxon>
        <taxon>Propionibacteriales</taxon>
        <taxon>Nocardioidaceae</taxon>
        <taxon>Nocardioides</taxon>
    </lineage>
</organism>
<sequence>MKNGATAGLARTNRFPTLNVFGLIARGANAVEAGLTAGENYLVPGFVVWL</sequence>
<dbReference type="AlphaFoldDB" id="A0A1I1K595"/>
<proteinExistence type="predicted"/>
<gene>
    <name evidence="1" type="ORF">SAMN04487968_1083</name>
</gene>
<name>A0A1I1K595_9ACTN</name>
<accession>A0A1I1K595</accession>
<dbReference type="EMBL" id="FOLB01000008">
    <property type="protein sequence ID" value="SFC56109.1"/>
    <property type="molecule type" value="Genomic_DNA"/>
</dbReference>
<evidence type="ECO:0000313" key="1">
    <source>
        <dbReference type="EMBL" id="SFC56109.1"/>
    </source>
</evidence>
<protein>
    <submittedName>
        <fullName evidence="1">Uncharacterized protein</fullName>
    </submittedName>
</protein>
<dbReference type="Proteomes" id="UP000198832">
    <property type="component" value="Unassembled WGS sequence"/>
</dbReference>
<evidence type="ECO:0000313" key="2">
    <source>
        <dbReference type="Proteomes" id="UP000198832"/>
    </source>
</evidence>